<organism evidence="2 3">
    <name type="scientific">Podospora australis</name>
    <dbReference type="NCBI Taxonomy" id="1536484"/>
    <lineage>
        <taxon>Eukaryota</taxon>
        <taxon>Fungi</taxon>
        <taxon>Dikarya</taxon>
        <taxon>Ascomycota</taxon>
        <taxon>Pezizomycotina</taxon>
        <taxon>Sordariomycetes</taxon>
        <taxon>Sordariomycetidae</taxon>
        <taxon>Sordariales</taxon>
        <taxon>Podosporaceae</taxon>
        <taxon>Podospora</taxon>
    </lineage>
</organism>
<feature type="signal peptide" evidence="1">
    <location>
        <begin position="1"/>
        <end position="19"/>
    </location>
</feature>
<reference evidence="2" key="2">
    <citation type="submission" date="2023-05" db="EMBL/GenBank/DDBJ databases">
        <authorList>
            <consortium name="Lawrence Berkeley National Laboratory"/>
            <person name="Steindorff A."/>
            <person name="Hensen N."/>
            <person name="Bonometti L."/>
            <person name="Westerberg I."/>
            <person name="Brannstrom I.O."/>
            <person name="Guillou S."/>
            <person name="Cros-Aarteil S."/>
            <person name="Calhoun S."/>
            <person name="Haridas S."/>
            <person name="Kuo A."/>
            <person name="Mondo S."/>
            <person name="Pangilinan J."/>
            <person name="Riley R."/>
            <person name="Labutti K."/>
            <person name="Andreopoulos B."/>
            <person name="Lipzen A."/>
            <person name="Chen C."/>
            <person name="Yanf M."/>
            <person name="Daum C."/>
            <person name="Ng V."/>
            <person name="Clum A."/>
            <person name="Ohm R."/>
            <person name="Martin F."/>
            <person name="Silar P."/>
            <person name="Natvig D."/>
            <person name="Lalanne C."/>
            <person name="Gautier V."/>
            <person name="Ament-Velasquez S.L."/>
            <person name="Kruys A."/>
            <person name="Hutchinson M.I."/>
            <person name="Powell A.J."/>
            <person name="Barry K."/>
            <person name="Miller A.N."/>
            <person name="Grigoriev I.V."/>
            <person name="Debuchy R."/>
            <person name="Gladieux P."/>
            <person name="Thoren M.H."/>
            <person name="Johannesson H."/>
        </authorList>
    </citation>
    <scope>NUCLEOTIDE SEQUENCE</scope>
    <source>
        <strain evidence="2">PSN309</strain>
    </source>
</reference>
<evidence type="ECO:0000256" key="1">
    <source>
        <dbReference type="SAM" id="SignalP"/>
    </source>
</evidence>
<accession>A0AAN6X3D8</accession>
<dbReference type="Proteomes" id="UP001302126">
    <property type="component" value="Unassembled WGS sequence"/>
</dbReference>
<proteinExistence type="predicted"/>
<evidence type="ECO:0000313" key="2">
    <source>
        <dbReference type="EMBL" id="KAK4193124.1"/>
    </source>
</evidence>
<dbReference type="AlphaFoldDB" id="A0AAN6X3D8"/>
<sequence>MQFTTLLLTLAATLQATTALPTTASTCQRVRSPASMLNIANAQPRIPSYFSTQTITFTIPATARGACALIADFPANYTIVDYNVQHGSTQGPIKINVIDVNGPAPNSIVGTVGFPSAMPGQKTKTAAKLTINSFACREKMTFRFESTGGDRSIQYYTGEVGFEQTDKVGLFVEHSC</sequence>
<comment type="caution">
    <text evidence="2">The sequence shown here is derived from an EMBL/GenBank/DDBJ whole genome shotgun (WGS) entry which is preliminary data.</text>
</comment>
<feature type="chain" id="PRO_5042888135" description="Ubiquitin 3 binding protein But2 C-terminal domain-containing protein" evidence="1">
    <location>
        <begin position="20"/>
        <end position="176"/>
    </location>
</feature>
<dbReference type="EMBL" id="MU864352">
    <property type="protein sequence ID" value="KAK4193124.1"/>
    <property type="molecule type" value="Genomic_DNA"/>
</dbReference>
<evidence type="ECO:0008006" key="4">
    <source>
        <dbReference type="Google" id="ProtNLM"/>
    </source>
</evidence>
<gene>
    <name evidence="2" type="ORF">QBC35DRAFT_164998</name>
</gene>
<name>A0AAN6X3D8_9PEZI</name>
<evidence type="ECO:0000313" key="3">
    <source>
        <dbReference type="Proteomes" id="UP001302126"/>
    </source>
</evidence>
<reference evidence="2" key="1">
    <citation type="journal article" date="2023" name="Mol. Phylogenet. Evol.">
        <title>Genome-scale phylogeny and comparative genomics of the fungal order Sordariales.</title>
        <authorList>
            <person name="Hensen N."/>
            <person name="Bonometti L."/>
            <person name="Westerberg I."/>
            <person name="Brannstrom I.O."/>
            <person name="Guillou S."/>
            <person name="Cros-Aarteil S."/>
            <person name="Calhoun S."/>
            <person name="Haridas S."/>
            <person name="Kuo A."/>
            <person name="Mondo S."/>
            <person name="Pangilinan J."/>
            <person name="Riley R."/>
            <person name="LaButti K."/>
            <person name="Andreopoulos B."/>
            <person name="Lipzen A."/>
            <person name="Chen C."/>
            <person name="Yan M."/>
            <person name="Daum C."/>
            <person name="Ng V."/>
            <person name="Clum A."/>
            <person name="Steindorff A."/>
            <person name="Ohm R.A."/>
            <person name="Martin F."/>
            <person name="Silar P."/>
            <person name="Natvig D.O."/>
            <person name="Lalanne C."/>
            <person name="Gautier V."/>
            <person name="Ament-Velasquez S.L."/>
            <person name="Kruys A."/>
            <person name="Hutchinson M.I."/>
            <person name="Powell A.J."/>
            <person name="Barry K."/>
            <person name="Miller A.N."/>
            <person name="Grigoriev I.V."/>
            <person name="Debuchy R."/>
            <person name="Gladieux P."/>
            <person name="Hiltunen Thoren M."/>
            <person name="Johannesson H."/>
        </authorList>
    </citation>
    <scope>NUCLEOTIDE SEQUENCE</scope>
    <source>
        <strain evidence="2">PSN309</strain>
    </source>
</reference>
<protein>
    <recommendedName>
        <fullName evidence="4">Ubiquitin 3 binding protein But2 C-terminal domain-containing protein</fullName>
    </recommendedName>
</protein>
<keyword evidence="1" id="KW-0732">Signal</keyword>
<keyword evidence="3" id="KW-1185">Reference proteome</keyword>